<sequence>MAPCIPAQYWLSWLPVHRDPLSVAYLKSLVHAVILTLLNLLRISCRPRCGRRIAVSLQFVVASLLLVTSAQADAVLVVRFSHVVSEDTPKGMAANRFKELVEKRSDNRIRVDVYPRSTLYDDKDEMLALQLGAVEIIAPSLSKFGRFGFPNFELFDLPFLFRTIEDVHRITEGPVGKGLLKELSRQQFLGLGFLDNGFKHMSANRPLLHPKDYKGLRMRIQPSRLIAAQMQALGARPIPLALSETRTALARNVVDGTENPLSNFVTQQINEVQSDLTLTNHGYLGYAVVTNQRFWHSLTEQDRSVLAGAMADALVYGNQLTASHDDKALAVLHETDQTRIHVLSDAERAGLKAAMKPVYESAKTRISAKVLDQVFQDLSEQRQ</sequence>
<keyword evidence="3" id="KW-0732">Signal</keyword>
<organism evidence="5 6">
    <name type="scientific">Pigmentiphaga litoralis</name>
    <dbReference type="NCBI Taxonomy" id="516702"/>
    <lineage>
        <taxon>Bacteria</taxon>
        <taxon>Pseudomonadati</taxon>
        <taxon>Pseudomonadota</taxon>
        <taxon>Betaproteobacteria</taxon>
        <taxon>Burkholderiales</taxon>
        <taxon>Alcaligenaceae</taxon>
        <taxon>Pigmentiphaga</taxon>
    </lineage>
</organism>
<accession>A0A7Y9IQR3</accession>
<dbReference type="EMBL" id="JACBYR010000001">
    <property type="protein sequence ID" value="NYE81249.1"/>
    <property type="molecule type" value="Genomic_DNA"/>
</dbReference>
<dbReference type="Proteomes" id="UP000542125">
    <property type="component" value="Unassembled WGS sequence"/>
</dbReference>
<dbReference type="InterPro" id="IPR018389">
    <property type="entry name" value="DctP_fam"/>
</dbReference>
<dbReference type="GO" id="GO:0030288">
    <property type="term" value="C:outer membrane-bounded periplasmic space"/>
    <property type="evidence" value="ECO:0007669"/>
    <property type="project" value="InterPro"/>
</dbReference>
<protein>
    <submittedName>
        <fullName evidence="5">C4-dicarboxylate-binding protein DctP</fullName>
    </submittedName>
</protein>
<feature type="transmembrane region" description="Helical" evidence="4">
    <location>
        <begin position="53"/>
        <end position="72"/>
    </location>
</feature>
<keyword evidence="2" id="KW-0813">Transport</keyword>
<dbReference type="InterPro" id="IPR004682">
    <property type="entry name" value="TRAP_DctP"/>
</dbReference>
<keyword evidence="6" id="KW-1185">Reference proteome</keyword>
<feature type="transmembrane region" description="Helical" evidence="4">
    <location>
        <begin position="23"/>
        <end position="41"/>
    </location>
</feature>
<evidence type="ECO:0000313" key="6">
    <source>
        <dbReference type="Proteomes" id="UP000542125"/>
    </source>
</evidence>
<evidence type="ECO:0000256" key="2">
    <source>
        <dbReference type="ARBA" id="ARBA00022448"/>
    </source>
</evidence>
<dbReference type="NCBIfam" id="TIGR00787">
    <property type="entry name" value="dctP"/>
    <property type="match status" value="1"/>
</dbReference>
<dbReference type="InterPro" id="IPR038404">
    <property type="entry name" value="TRAP_DctP_sf"/>
</dbReference>
<dbReference type="GO" id="GO:0055085">
    <property type="term" value="P:transmembrane transport"/>
    <property type="evidence" value="ECO:0007669"/>
    <property type="project" value="InterPro"/>
</dbReference>
<dbReference type="PANTHER" id="PTHR33376:SF7">
    <property type="entry name" value="C4-DICARBOXYLATE-BINDING PROTEIN DCTB"/>
    <property type="match status" value="1"/>
</dbReference>
<dbReference type="Gene3D" id="3.40.190.170">
    <property type="entry name" value="Bacterial extracellular solute-binding protein, family 7"/>
    <property type="match status" value="1"/>
</dbReference>
<evidence type="ECO:0000256" key="4">
    <source>
        <dbReference type="SAM" id="Phobius"/>
    </source>
</evidence>
<dbReference type="NCBIfam" id="NF037995">
    <property type="entry name" value="TRAP_S1"/>
    <property type="match status" value="1"/>
</dbReference>
<dbReference type="PANTHER" id="PTHR33376">
    <property type="match status" value="1"/>
</dbReference>
<name>A0A7Y9IQR3_9BURK</name>
<proteinExistence type="inferred from homology"/>
<keyword evidence="4" id="KW-0812">Transmembrane</keyword>
<comment type="similarity">
    <text evidence="1">Belongs to the bacterial solute-binding protein 7 family.</text>
</comment>
<dbReference type="GO" id="GO:0015740">
    <property type="term" value="P:C4-dicarboxylate transport"/>
    <property type="evidence" value="ECO:0007669"/>
    <property type="project" value="TreeGrafter"/>
</dbReference>
<dbReference type="AlphaFoldDB" id="A0A7Y9IQR3"/>
<gene>
    <name evidence="5" type="ORF">FHW18_000520</name>
</gene>
<evidence type="ECO:0000256" key="3">
    <source>
        <dbReference type="ARBA" id="ARBA00022729"/>
    </source>
</evidence>
<dbReference type="Pfam" id="PF03480">
    <property type="entry name" value="DctP"/>
    <property type="match status" value="1"/>
</dbReference>
<comment type="caution">
    <text evidence="5">The sequence shown here is derived from an EMBL/GenBank/DDBJ whole genome shotgun (WGS) entry which is preliminary data.</text>
</comment>
<evidence type="ECO:0000256" key="1">
    <source>
        <dbReference type="ARBA" id="ARBA00009023"/>
    </source>
</evidence>
<keyword evidence="4" id="KW-1133">Transmembrane helix</keyword>
<dbReference type="RefSeq" id="WP_179583126.1">
    <property type="nucleotide sequence ID" value="NZ_JACBYR010000001.1"/>
</dbReference>
<reference evidence="5 6" key="1">
    <citation type="submission" date="2020-07" db="EMBL/GenBank/DDBJ databases">
        <title>Genomic Encyclopedia of Type Strains, Phase IV (KMG-V): Genome sequencing to study the core and pangenomes of soil and plant-associated prokaryotes.</title>
        <authorList>
            <person name="Whitman W."/>
        </authorList>
    </citation>
    <scope>NUCLEOTIDE SEQUENCE [LARGE SCALE GENOMIC DNA]</scope>
    <source>
        <strain evidence="5 6">SAS40</strain>
    </source>
</reference>
<evidence type="ECO:0000313" key="5">
    <source>
        <dbReference type="EMBL" id="NYE81249.1"/>
    </source>
</evidence>
<keyword evidence="4" id="KW-0472">Membrane</keyword>
<dbReference type="PIRSF" id="PIRSF006470">
    <property type="entry name" value="DctB"/>
    <property type="match status" value="1"/>
</dbReference>